<evidence type="ECO:0000256" key="3">
    <source>
        <dbReference type="SAM" id="SignalP"/>
    </source>
</evidence>
<dbReference type="Gene3D" id="2.60.40.10">
    <property type="entry name" value="Immunoglobulins"/>
    <property type="match status" value="1"/>
</dbReference>
<name>A0A5M8P2R1_9BACT</name>
<dbReference type="SUPFAM" id="SSF48230">
    <property type="entry name" value="Chondroitin AC/alginate lyase"/>
    <property type="match status" value="1"/>
</dbReference>
<dbReference type="GO" id="GO:0004553">
    <property type="term" value="F:hydrolase activity, hydrolyzing O-glycosyl compounds"/>
    <property type="evidence" value="ECO:0007669"/>
    <property type="project" value="UniProtKB-ARBA"/>
</dbReference>
<evidence type="ECO:0000256" key="2">
    <source>
        <dbReference type="ARBA" id="ARBA00023239"/>
    </source>
</evidence>
<dbReference type="Pfam" id="PF17957">
    <property type="entry name" value="Big_7"/>
    <property type="match status" value="1"/>
</dbReference>
<keyword evidence="2" id="KW-0456">Lyase</keyword>
<dbReference type="GO" id="GO:0016829">
    <property type="term" value="F:lyase activity"/>
    <property type="evidence" value="ECO:0007669"/>
    <property type="project" value="UniProtKB-KW"/>
</dbReference>
<protein>
    <recommendedName>
        <fullName evidence="4">Laminin G domain-containing protein</fullName>
    </recommendedName>
</protein>
<dbReference type="Gene3D" id="1.50.10.100">
    <property type="entry name" value="Chondroitin AC/alginate lyase"/>
    <property type="match status" value="1"/>
</dbReference>
<dbReference type="InterPro" id="IPR008929">
    <property type="entry name" value="Chondroitin_lyas"/>
</dbReference>
<dbReference type="GO" id="GO:0042597">
    <property type="term" value="C:periplasmic space"/>
    <property type="evidence" value="ECO:0007669"/>
    <property type="project" value="InterPro"/>
</dbReference>
<evidence type="ECO:0000259" key="4">
    <source>
        <dbReference type="SMART" id="SM00282"/>
    </source>
</evidence>
<dbReference type="Gene3D" id="2.60.120.200">
    <property type="match status" value="2"/>
</dbReference>
<feature type="domain" description="Laminin G" evidence="4">
    <location>
        <begin position="758"/>
        <end position="888"/>
    </location>
</feature>
<evidence type="ECO:0000313" key="6">
    <source>
        <dbReference type="Proteomes" id="UP000324575"/>
    </source>
</evidence>
<comment type="caution">
    <text evidence="5">The sequence shown here is derived from an EMBL/GenBank/DDBJ whole genome shotgun (WGS) entry which is preliminary data.</text>
</comment>
<dbReference type="PANTHER" id="PTHR42535:SF2">
    <property type="entry name" value="CHROMOSOME UNDETERMINED SCAFFOLD_146, WHOLE GENOME SHOTGUN SEQUENCE"/>
    <property type="match status" value="1"/>
</dbReference>
<dbReference type="NCBIfam" id="TIGR04183">
    <property type="entry name" value="Por_Secre_tail"/>
    <property type="match status" value="1"/>
</dbReference>
<keyword evidence="1 3" id="KW-0732">Signal</keyword>
<proteinExistence type="predicted"/>
<dbReference type="InterPro" id="IPR001791">
    <property type="entry name" value="Laminin_G"/>
</dbReference>
<dbReference type="Proteomes" id="UP000324575">
    <property type="component" value="Unassembled WGS sequence"/>
</dbReference>
<evidence type="ECO:0000256" key="1">
    <source>
        <dbReference type="ARBA" id="ARBA00022729"/>
    </source>
</evidence>
<dbReference type="SMART" id="SM00282">
    <property type="entry name" value="LamG"/>
    <property type="match status" value="1"/>
</dbReference>
<dbReference type="PANTHER" id="PTHR42535">
    <property type="entry name" value="OOKINETE PROTEIN, PUTATIVE-RELATED"/>
    <property type="match status" value="1"/>
</dbReference>
<dbReference type="InterPro" id="IPR013320">
    <property type="entry name" value="ConA-like_dom_sf"/>
</dbReference>
<dbReference type="SUPFAM" id="SSF49899">
    <property type="entry name" value="Concanavalin A-like lectins/glucanases"/>
    <property type="match status" value="1"/>
</dbReference>
<accession>A0A5M8P2R1</accession>
<dbReference type="CDD" id="cd00110">
    <property type="entry name" value="LamG"/>
    <property type="match status" value="1"/>
</dbReference>
<dbReference type="AlphaFoldDB" id="A0A5M8P2R1"/>
<dbReference type="Pfam" id="PF05426">
    <property type="entry name" value="Alginate_lyase"/>
    <property type="match status" value="1"/>
</dbReference>
<evidence type="ECO:0000313" key="5">
    <source>
        <dbReference type="EMBL" id="KAA6302755.1"/>
    </source>
</evidence>
<dbReference type="InterPro" id="IPR013783">
    <property type="entry name" value="Ig-like_fold"/>
</dbReference>
<reference evidence="5 6" key="1">
    <citation type="submission" date="2019-03" db="EMBL/GenBank/DDBJ databases">
        <title>Single cell metagenomics reveals metabolic interactions within the superorganism composed of flagellate Streblomastix strix and complex community of Bacteroidetes bacteria on its surface.</title>
        <authorList>
            <person name="Treitli S.C."/>
            <person name="Kolisko M."/>
            <person name="Husnik F."/>
            <person name="Keeling P."/>
            <person name="Hampl V."/>
        </authorList>
    </citation>
    <scope>NUCLEOTIDE SEQUENCE [LARGE SCALE GENOMIC DNA]</scope>
    <source>
        <strain evidence="5">St1</strain>
    </source>
</reference>
<sequence>MKNKIILLFLIGITSFANVAFAQVFLHPGISNTEDEFALMRRKVAEHAEPWYTTWNNLLKHAEAQLSWTSHATATVDRPGNIAVMYRDAAAVYEQAIIYKVGGDTRYAVNAVNILNSWANTNTTLTGNGERYLAAGNFGYQFAAAAEMMRDYPGFNVAKFQNYLLNVFYYPLCERFLCGNVSGYGAAHNDACATNYRVNWDAGNLASMAAISIFCDNKTNFDRALNYAKNGDGTGQIGRAVPFIHSEIWGQWEESLRDQGHSVGGLTLYAWFCQFLWNQGIDFYGYDNSRFRKGAEYVAYYNIMDGSEGKYPDPPKTEYCRRMGTNCAQHCENDFNTERYVRGKLGAGWEMIYNHYARVKNEGDKVHSVYEILQQAPSDIGASTAIHADTYDTPGFGTLTFRSDSSASILPWRNMDVYPYSVTVQPHYGSTIVNNNTITVTGSGDGIQSTADNFQFAFQRVIDNGAIVAKIDGITGASGARSGIMIRGTLKQNAANVFLSLSLTDGIILSSRNADGSTTTEIAKNSNLKTTPQWLKLTRNDNLFTAEISANGQAWTPVGTITVEMPRDSYYGMAVSGQNKNETATATFNAVEITKGNIKPMLTVSAPLEEKKYVENANVTIKGNALDLDGSVSKVEIYGNETLLKTITTIAADGSFEYLWSGVAAGNYQITIKVTDNGGDVIAQTKDITVSEKNNDLPTYLFNEGTGNTIKDVSGATKWTSRLYGGLAFGEGKSGTALSFDGVDDYVALPKGFIETLSDFSVSMWVKPLARTNWARLLDFGSGTGSYLFLAPCNDAGYLTFTMLTSEGTKTSSATKTLTLNQWQHLTVTLGNNTLKMYLNGTLVANTSNFTLRPYDLDAPANIYIGKSQYTADPYFKGLLDNLRFYNYPLTVDEINQQIAENNTTGIFIPNRNERFFSPNPATDHITISGQSCSQVSISDLLGKLVLHHTMQSENETVNVSHLPTGVYVIRVKDVLNNSQTSKLVKR</sequence>
<dbReference type="Pfam" id="PF18962">
    <property type="entry name" value="Por_Secre_tail"/>
    <property type="match status" value="1"/>
</dbReference>
<dbReference type="InterPro" id="IPR026444">
    <property type="entry name" value="Secre_tail"/>
</dbReference>
<dbReference type="InterPro" id="IPR008397">
    <property type="entry name" value="Alginate_lyase_dom"/>
</dbReference>
<organism evidence="5 6">
    <name type="scientific">Candidatus Ordinivivax streblomastigis</name>
    <dbReference type="NCBI Taxonomy" id="2540710"/>
    <lineage>
        <taxon>Bacteria</taxon>
        <taxon>Pseudomonadati</taxon>
        <taxon>Bacteroidota</taxon>
        <taxon>Bacteroidia</taxon>
        <taxon>Bacteroidales</taxon>
        <taxon>Candidatus Ordinivivax</taxon>
    </lineage>
</organism>
<feature type="chain" id="PRO_5024426145" description="Laminin G domain-containing protein" evidence="3">
    <location>
        <begin position="23"/>
        <end position="987"/>
    </location>
</feature>
<dbReference type="EMBL" id="SNRX01000005">
    <property type="protein sequence ID" value="KAA6302755.1"/>
    <property type="molecule type" value="Genomic_DNA"/>
</dbReference>
<dbReference type="GO" id="GO:0005975">
    <property type="term" value="P:carbohydrate metabolic process"/>
    <property type="evidence" value="ECO:0007669"/>
    <property type="project" value="UniProtKB-ARBA"/>
</dbReference>
<dbReference type="Pfam" id="PF13385">
    <property type="entry name" value="Laminin_G_3"/>
    <property type="match status" value="1"/>
</dbReference>
<gene>
    <name evidence="5" type="ORF">EZS26_000925</name>
</gene>
<feature type="signal peptide" evidence="3">
    <location>
        <begin position="1"/>
        <end position="22"/>
    </location>
</feature>